<gene>
    <name evidence="9" type="primary">Alg14</name>
    <name evidence="9" type="ORF">c0_g1_i1</name>
</gene>
<reference evidence="9" key="1">
    <citation type="submission" date="2015-06" db="EMBL/GenBank/DDBJ databases">
        <authorList>
            <person name="Hoefler B.C."/>
            <person name="Straight P.D."/>
        </authorList>
    </citation>
    <scope>NUCLEOTIDE SEQUENCE</scope>
</reference>
<evidence type="ECO:0000256" key="7">
    <source>
        <dbReference type="ARBA" id="ARBA00023136"/>
    </source>
</evidence>
<dbReference type="InterPro" id="IPR013969">
    <property type="entry name" value="Oligosacch_biosynth_Alg14"/>
</dbReference>
<evidence type="ECO:0000256" key="3">
    <source>
        <dbReference type="ARBA" id="ARBA00017467"/>
    </source>
</evidence>
<dbReference type="PANTHER" id="PTHR12154">
    <property type="entry name" value="GLYCOSYL TRANSFERASE-RELATED"/>
    <property type="match status" value="1"/>
</dbReference>
<name>A0A0K8TWV9_BACLA</name>
<comment type="subcellular location">
    <subcellularLocation>
        <location evidence="1">Endoplasmic reticulum membrane</location>
        <topology evidence="1">Single-pass membrane protein</topology>
    </subcellularLocation>
</comment>
<evidence type="ECO:0000256" key="1">
    <source>
        <dbReference type="ARBA" id="ARBA00004389"/>
    </source>
</evidence>
<dbReference type="GO" id="GO:0004577">
    <property type="term" value="F:N-acetylglucosaminyldiphosphodolichol N-acetylglucosaminyltransferase activity"/>
    <property type="evidence" value="ECO:0007669"/>
    <property type="project" value="TreeGrafter"/>
</dbReference>
<dbReference type="GO" id="GO:0043541">
    <property type="term" value="C:UDP-N-acetylglucosamine transferase complex"/>
    <property type="evidence" value="ECO:0007669"/>
    <property type="project" value="TreeGrafter"/>
</dbReference>
<dbReference type="CTD" id="199857"/>
<accession>A0A0K8TWV9</accession>
<evidence type="ECO:0000256" key="8">
    <source>
        <dbReference type="SAM" id="Phobius"/>
    </source>
</evidence>
<keyword evidence="6 8" id="KW-1133">Transmembrane helix</keyword>
<comment type="similarity">
    <text evidence="2">Belongs to the ALG14 family.</text>
</comment>
<keyword evidence="5" id="KW-0256">Endoplasmic reticulum</keyword>
<evidence type="ECO:0000313" key="9">
    <source>
        <dbReference type="EMBL" id="JAI18748.1"/>
    </source>
</evidence>
<keyword evidence="9" id="KW-0808">Transferase</keyword>
<evidence type="ECO:0000256" key="5">
    <source>
        <dbReference type="ARBA" id="ARBA00022824"/>
    </source>
</evidence>
<dbReference type="GeneID" id="108971406"/>
<organism evidence="9">
    <name type="scientific">Bactrocera latifrons</name>
    <name type="common">Malaysian fruit fly</name>
    <name type="synonym">Chaetodacus latifrons</name>
    <dbReference type="NCBI Taxonomy" id="174628"/>
    <lineage>
        <taxon>Eukaryota</taxon>
        <taxon>Metazoa</taxon>
        <taxon>Ecdysozoa</taxon>
        <taxon>Arthropoda</taxon>
        <taxon>Hexapoda</taxon>
        <taxon>Insecta</taxon>
        <taxon>Pterygota</taxon>
        <taxon>Neoptera</taxon>
        <taxon>Endopterygota</taxon>
        <taxon>Diptera</taxon>
        <taxon>Brachycera</taxon>
        <taxon>Muscomorpha</taxon>
        <taxon>Tephritoidea</taxon>
        <taxon>Tephritidae</taxon>
        <taxon>Bactrocera</taxon>
        <taxon>Bactrocera</taxon>
    </lineage>
</organism>
<protein>
    <recommendedName>
        <fullName evidence="3">UDP-N-acetylglucosamine transferase subunit ALG14</fullName>
    </recommendedName>
</protein>
<dbReference type="Pfam" id="PF08660">
    <property type="entry name" value="Alg14"/>
    <property type="match status" value="1"/>
</dbReference>
<dbReference type="Gene3D" id="3.40.50.2000">
    <property type="entry name" value="Glycogen Phosphorylase B"/>
    <property type="match status" value="1"/>
</dbReference>
<dbReference type="AlphaFoldDB" id="A0A0K8TWV9"/>
<keyword evidence="7 8" id="KW-0472">Membrane</keyword>
<feature type="transmembrane region" description="Helical" evidence="8">
    <location>
        <begin position="91"/>
        <end position="110"/>
    </location>
</feature>
<dbReference type="PANTHER" id="PTHR12154:SF4">
    <property type="entry name" value="UDP-N-ACETYLGLUCOSAMINE TRANSFERASE SUBUNIT ALG14 HOMOLOG"/>
    <property type="match status" value="1"/>
</dbReference>
<evidence type="ECO:0000256" key="2">
    <source>
        <dbReference type="ARBA" id="ARBA00009731"/>
    </source>
</evidence>
<evidence type="ECO:0000256" key="4">
    <source>
        <dbReference type="ARBA" id="ARBA00022692"/>
    </source>
</evidence>
<dbReference type="EMBL" id="GDHF01033566">
    <property type="protein sequence ID" value="JAI18748.1"/>
    <property type="molecule type" value="Transcribed_RNA"/>
</dbReference>
<proteinExistence type="inferred from homology"/>
<keyword evidence="4 8" id="KW-0812">Transmembrane</keyword>
<dbReference type="GO" id="GO:0006488">
    <property type="term" value="P:dolichol-linked oligosaccharide biosynthetic process"/>
    <property type="evidence" value="ECO:0007669"/>
    <property type="project" value="InterPro"/>
</dbReference>
<sequence>MTSPNKQNQTKYPVYIVLGSGGHTAEMCTINMALLNSARGKDIYNPVRYIIANDDITSRSRITSAMQKVGVALDDTSFIYVPRSRKVGQSYLSSVFTTLWALLWSFWLVWSGQPKLLLCNGPGTCVPFCIATYICRQIRRLPSTTKIVFVESWCRVRTLSLSGKLLRPFLDLLVVQWPALAEKYKNAYNVKYFGKIM</sequence>
<evidence type="ECO:0000256" key="6">
    <source>
        <dbReference type="ARBA" id="ARBA00022989"/>
    </source>
</evidence>
<dbReference type="OrthoDB" id="17098at2759"/>